<accession>A0A8S5V1K3</accession>
<protein>
    <submittedName>
        <fullName evidence="1">Uncharacterized protein</fullName>
    </submittedName>
</protein>
<sequence>MYDFVLTFTKISYAKEFEKRLKASEYSKYFNGYDDVASILLSGEATDIKDFWNTIIKIIDKCVDSIETLDQDSREFYSLTF</sequence>
<proteinExistence type="predicted"/>
<dbReference type="EMBL" id="BK016182">
    <property type="protein sequence ID" value="DAG00605.1"/>
    <property type="molecule type" value="Genomic_DNA"/>
</dbReference>
<evidence type="ECO:0000313" key="1">
    <source>
        <dbReference type="EMBL" id="DAG00605.1"/>
    </source>
</evidence>
<reference evidence="1" key="1">
    <citation type="journal article" date="2021" name="Proc. Natl. Acad. Sci. U.S.A.">
        <title>A Catalog of Tens of Thousands of Viruses from Human Metagenomes Reveals Hidden Associations with Chronic Diseases.</title>
        <authorList>
            <person name="Tisza M.J."/>
            <person name="Buck C.B."/>
        </authorList>
    </citation>
    <scope>NUCLEOTIDE SEQUENCE</scope>
    <source>
        <strain evidence="1">CtJ2i1</strain>
    </source>
</reference>
<organism evidence="1">
    <name type="scientific">Myoviridae sp. ctJ2i1</name>
    <dbReference type="NCBI Taxonomy" id="2825079"/>
    <lineage>
        <taxon>Viruses</taxon>
        <taxon>Duplodnaviria</taxon>
        <taxon>Heunggongvirae</taxon>
        <taxon>Uroviricota</taxon>
        <taxon>Caudoviricetes</taxon>
    </lineage>
</organism>
<name>A0A8S5V1K3_9CAUD</name>